<dbReference type="Pfam" id="PF04149">
    <property type="entry name" value="DUF397"/>
    <property type="match status" value="1"/>
</dbReference>
<reference evidence="2 3" key="1">
    <citation type="journal article" date="2019" name="Int. J. Syst. Evol. Microbiol.">
        <title>The Global Catalogue of Microorganisms (GCM) 10K type strain sequencing project: providing services to taxonomists for standard genome sequencing and annotation.</title>
        <authorList>
            <consortium name="The Broad Institute Genomics Platform"/>
            <consortium name="The Broad Institute Genome Sequencing Center for Infectious Disease"/>
            <person name="Wu L."/>
            <person name="Ma J."/>
        </authorList>
    </citation>
    <scope>NUCLEOTIDE SEQUENCE [LARGE SCALE GENOMIC DNA]</scope>
    <source>
        <strain evidence="2 3">JCM 7356</strain>
    </source>
</reference>
<accession>A0ABN3E2N0</accession>
<dbReference type="Proteomes" id="UP001500305">
    <property type="component" value="Unassembled WGS sequence"/>
</dbReference>
<keyword evidence="3" id="KW-1185">Reference proteome</keyword>
<dbReference type="EMBL" id="BAAATR010000012">
    <property type="protein sequence ID" value="GAA2247136.1"/>
    <property type="molecule type" value="Genomic_DNA"/>
</dbReference>
<protein>
    <recommendedName>
        <fullName evidence="1">DUF397 domain-containing protein</fullName>
    </recommendedName>
</protein>
<sequence length="70" mass="7341">MRIPDLSAATWRKSTYSNGDGGQCIEVADGFSGIVPVRDSKDPNGPALVFPSEAWSAFVAGVRAGDFPVV</sequence>
<gene>
    <name evidence="2" type="ORF">GCM10010430_31560</name>
</gene>
<dbReference type="RefSeq" id="WP_344637004.1">
    <property type="nucleotide sequence ID" value="NZ_BAAATR010000012.1"/>
</dbReference>
<evidence type="ECO:0000259" key="1">
    <source>
        <dbReference type="Pfam" id="PF04149"/>
    </source>
</evidence>
<name>A0ABN3E2N0_9ACTN</name>
<dbReference type="InterPro" id="IPR007278">
    <property type="entry name" value="DUF397"/>
</dbReference>
<evidence type="ECO:0000313" key="2">
    <source>
        <dbReference type="EMBL" id="GAA2247136.1"/>
    </source>
</evidence>
<proteinExistence type="predicted"/>
<organism evidence="2 3">
    <name type="scientific">Kitasatospora cystarginea</name>
    <dbReference type="NCBI Taxonomy" id="58350"/>
    <lineage>
        <taxon>Bacteria</taxon>
        <taxon>Bacillati</taxon>
        <taxon>Actinomycetota</taxon>
        <taxon>Actinomycetes</taxon>
        <taxon>Kitasatosporales</taxon>
        <taxon>Streptomycetaceae</taxon>
        <taxon>Kitasatospora</taxon>
    </lineage>
</organism>
<feature type="domain" description="DUF397" evidence="1">
    <location>
        <begin position="9"/>
        <end position="63"/>
    </location>
</feature>
<comment type="caution">
    <text evidence="2">The sequence shown here is derived from an EMBL/GenBank/DDBJ whole genome shotgun (WGS) entry which is preliminary data.</text>
</comment>
<evidence type="ECO:0000313" key="3">
    <source>
        <dbReference type="Proteomes" id="UP001500305"/>
    </source>
</evidence>